<feature type="compositionally biased region" description="Acidic residues" evidence="1">
    <location>
        <begin position="51"/>
        <end position="62"/>
    </location>
</feature>
<dbReference type="GeneID" id="87840520"/>
<dbReference type="RefSeq" id="XP_062661152.1">
    <property type="nucleotide sequence ID" value="XM_062803572.1"/>
</dbReference>
<organism evidence="3 4">
    <name type="scientific">Chaetomium fimeti</name>
    <dbReference type="NCBI Taxonomy" id="1854472"/>
    <lineage>
        <taxon>Eukaryota</taxon>
        <taxon>Fungi</taxon>
        <taxon>Dikarya</taxon>
        <taxon>Ascomycota</taxon>
        <taxon>Pezizomycotina</taxon>
        <taxon>Sordariomycetes</taxon>
        <taxon>Sordariomycetidae</taxon>
        <taxon>Sordariales</taxon>
        <taxon>Chaetomiaceae</taxon>
        <taxon>Chaetomium</taxon>
    </lineage>
</organism>
<feature type="region of interest" description="Disordered" evidence="1">
    <location>
        <begin position="25"/>
        <end position="103"/>
    </location>
</feature>
<feature type="compositionally biased region" description="Low complexity" evidence="1">
    <location>
        <begin position="444"/>
        <end position="454"/>
    </location>
</feature>
<dbReference type="PROSITE" id="PS00028">
    <property type="entry name" value="ZINC_FINGER_C2H2_1"/>
    <property type="match status" value="1"/>
</dbReference>
<feature type="compositionally biased region" description="Polar residues" evidence="1">
    <location>
        <begin position="143"/>
        <end position="156"/>
    </location>
</feature>
<evidence type="ECO:0000313" key="4">
    <source>
        <dbReference type="Proteomes" id="UP001278766"/>
    </source>
</evidence>
<feature type="compositionally biased region" description="Basic residues" evidence="1">
    <location>
        <begin position="428"/>
        <end position="440"/>
    </location>
</feature>
<evidence type="ECO:0000313" key="3">
    <source>
        <dbReference type="EMBL" id="KAK3297638.1"/>
    </source>
</evidence>
<dbReference type="SMART" id="SM00355">
    <property type="entry name" value="ZnF_C2H2"/>
    <property type="match status" value="2"/>
</dbReference>
<reference evidence="3" key="1">
    <citation type="journal article" date="2023" name="Mol. Phylogenet. Evol.">
        <title>Genome-scale phylogeny and comparative genomics of the fungal order Sordariales.</title>
        <authorList>
            <person name="Hensen N."/>
            <person name="Bonometti L."/>
            <person name="Westerberg I."/>
            <person name="Brannstrom I.O."/>
            <person name="Guillou S."/>
            <person name="Cros-Aarteil S."/>
            <person name="Calhoun S."/>
            <person name="Haridas S."/>
            <person name="Kuo A."/>
            <person name="Mondo S."/>
            <person name="Pangilinan J."/>
            <person name="Riley R."/>
            <person name="LaButti K."/>
            <person name="Andreopoulos B."/>
            <person name="Lipzen A."/>
            <person name="Chen C."/>
            <person name="Yan M."/>
            <person name="Daum C."/>
            <person name="Ng V."/>
            <person name="Clum A."/>
            <person name="Steindorff A."/>
            <person name="Ohm R.A."/>
            <person name="Martin F."/>
            <person name="Silar P."/>
            <person name="Natvig D.O."/>
            <person name="Lalanne C."/>
            <person name="Gautier V."/>
            <person name="Ament-Velasquez S.L."/>
            <person name="Kruys A."/>
            <person name="Hutchinson M.I."/>
            <person name="Powell A.J."/>
            <person name="Barry K."/>
            <person name="Miller A.N."/>
            <person name="Grigoriev I.V."/>
            <person name="Debuchy R."/>
            <person name="Gladieux P."/>
            <person name="Hiltunen Thoren M."/>
            <person name="Johannesson H."/>
        </authorList>
    </citation>
    <scope>NUCLEOTIDE SEQUENCE</scope>
    <source>
        <strain evidence="3">CBS 168.71</strain>
    </source>
</reference>
<protein>
    <recommendedName>
        <fullName evidence="2">C2H2-type domain-containing protein</fullName>
    </recommendedName>
</protein>
<dbReference type="AlphaFoldDB" id="A0AAE0HJC6"/>
<dbReference type="InterPro" id="IPR013087">
    <property type="entry name" value="Znf_C2H2_type"/>
</dbReference>
<feature type="region of interest" description="Disordered" evidence="1">
    <location>
        <begin position="329"/>
        <end position="466"/>
    </location>
</feature>
<feature type="compositionally biased region" description="Gly residues" evidence="1">
    <location>
        <begin position="455"/>
        <end position="466"/>
    </location>
</feature>
<feature type="compositionally biased region" description="Basic residues" evidence="1">
    <location>
        <begin position="178"/>
        <end position="191"/>
    </location>
</feature>
<reference evidence="3" key="2">
    <citation type="submission" date="2023-06" db="EMBL/GenBank/DDBJ databases">
        <authorList>
            <consortium name="Lawrence Berkeley National Laboratory"/>
            <person name="Haridas S."/>
            <person name="Hensen N."/>
            <person name="Bonometti L."/>
            <person name="Westerberg I."/>
            <person name="Brannstrom I.O."/>
            <person name="Guillou S."/>
            <person name="Cros-Aarteil S."/>
            <person name="Calhoun S."/>
            <person name="Kuo A."/>
            <person name="Mondo S."/>
            <person name="Pangilinan J."/>
            <person name="Riley R."/>
            <person name="Labutti K."/>
            <person name="Andreopoulos B."/>
            <person name="Lipzen A."/>
            <person name="Chen C."/>
            <person name="Yanf M."/>
            <person name="Daum C."/>
            <person name="Ng V."/>
            <person name="Clum A."/>
            <person name="Steindorff A."/>
            <person name="Ohm R."/>
            <person name="Martin F."/>
            <person name="Silar P."/>
            <person name="Natvig D."/>
            <person name="Lalanne C."/>
            <person name="Gautier V."/>
            <person name="Ament-Velasquez S.L."/>
            <person name="Kruys A."/>
            <person name="Hutchinson M.I."/>
            <person name="Powell A.J."/>
            <person name="Barry K."/>
            <person name="Miller A.N."/>
            <person name="Grigoriev I.V."/>
            <person name="Debuchy R."/>
            <person name="Gladieux P."/>
            <person name="Thoren M.H."/>
            <person name="Johannesson H."/>
        </authorList>
    </citation>
    <scope>NUCLEOTIDE SEQUENCE</scope>
    <source>
        <strain evidence="3">CBS 168.71</strain>
    </source>
</reference>
<dbReference type="EMBL" id="JAUEPN010000003">
    <property type="protein sequence ID" value="KAK3297638.1"/>
    <property type="molecule type" value="Genomic_DNA"/>
</dbReference>
<feature type="compositionally biased region" description="Polar residues" evidence="1">
    <location>
        <begin position="334"/>
        <end position="346"/>
    </location>
</feature>
<evidence type="ECO:0000259" key="2">
    <source>
        <dbReference type="PROSITE" id="PS00028"/>
    </source>
</evidence>
<feature type="region of interest" description="Disordered" evidence="1">
    <location>
        <begin position="272"/>
        <end position="293"/>
    </location>
</feature>
<dbReference type="Proteomes" id="UP001278766">
    <property type="component" value="Unassembled WGS sequence"/>
</dbReference>
<name>A0AAE0HJC6_9PEZI</name>
<feature type="compositionally biased region" description="Basic residues" evidence="1">
    <location>
        <begin position="351"/>
        <end position="370"/>
    </location>
</feature>
<sequence length="466" mass="51348">MPYDPDWDLEDETGINLNALGAAAEDKISPFEYDSNEMYEEEGEQHADYEQGPEDAEAEDQTAAELPVSLPRPDQKQFLEQPRDTTPRNRQPFPGASARRLPKVEVVLQSSPRRLPFTAPADELAGNFSDEPNLITSDIVPNPVNNQQPAAKTQVNPPKMQPPVASAPVKLPDITPQPKKRGRPVGWRRGHGSYAAMRSGLPPGSATPRPKPKPADEHKVRRRPGRKPAPTARQVYLKLNPHFIAFRCEWEGCPAELQNIETLRKHLLLVHGRPSRSPPRLPSPSPTAQRTTTALPCKWASCKSAPLPSRESFASHIEAAHLLPFRWHVGDGPRNTTPPSSQNPVTNNNRNHNRNHNRHHDHSNHHHRQQQHQQQTPPPHVPLQRPRRTSDALRGRPADRERGRPQAAAGAGQPRAGAARPARAGGARVRRARARDHRRGAGREAGAAAHAEGVCGTGVSRGVGAL</sequence>
<comment type="caution">
    <text evidence="3">The sequence shown here is derived from an EMBL/GenBank/DDBJ whole genome shotgun (WGS) entry which is preliminary data.</text>
</comment>
<feature type="domain" description="C2H2-type" evidence="2">
    <location>
        <begin position="248"/>
        <end position="271"/>
    </location>
</feature>
<gene>
    <name evidence="3" type="ORF">B0H64DRAFT_392671</name>
</gene>
<feature type="non-terminal residue" evidence="3">
    <location>
        <position position="466"/>
    </location>
</feature>
<proteinExistence type="predicted"/>
<feature type="compositionally biased region" description="Acidic residues" evidence="1">
    <location>
        <begin position="34"/>
        <end position="43"/>
    </location>
</feature>
<accession>A0AAE0HJC6</accession>
<feature type="region of interest" description="Disordered" evidence="1">
    <location>
        <begin position="117"/>
        <end position="233"/>
    </location>
</feature>
<feature type="compositionally biased region" description="Pro residues" evidence="1">
    <location>
        <begin position="276"/>
        <end position="285"/>
    </location>
</feature>
<evidence type="ECO:0000256" key="1">
    <source>
        <dbReference type="SAM" id="MobiDB-lite"/>
    </source>
</evidence>
<feature type="compositionally biased region" description="Basic and acidic residues" evidence="1">
    <location>
        <begin position="388"/>
        <end position="404"/>
    </location>
</feature>
<feature type="compositionally biased region" description="Basic and acidic residues" evidence="1">
    <location>
        <begin position="73"/>
        <end position="87"/>
    </location>
</feature>
<keyword evidence="4" id="KW-1185">Reference proteome</keyword>
<feature type="compositionally biased region" description="Low complexity" evidence="1">
    <location>
        <begin position="405"/>
        <end position="427"/>
    </location>
</feature>